<feature type="transmembrane region" description="Helical" evidence="1">
    <location>
        <begin position="186"/>
        <end position="209"/>
    </location>
</feature>
<keyword evidence="3" id="KW-1185">Reference proteome</keyword>
<reference evidence="2 3" key="1">
    <citation type="submission" date="2017-04" db="EMBL/GenBank/DDBJ databases">
        <authorList>
            <person name="Afonso C.L."/>
            <person name="Miller P.J."/>
            <person name="Scott M.A."/>
            <person name="Spackman E."/>
            <person name="Goraichik I."/>
            <person name="Dimitrov K.M."/>
            <person name="Suarez D.L."/>
            <person name="Swayne D.E."/>
        </authorList>
    </citation>
    <scope>NUCLEOTIDE SEQUENCE [LARGE SCALE GENOMIC DNA]</scope>
    <source>
        <strain evidence="2 3">DSM 3385</strain>
    </source>
</reference>
<keyword evidence="1" id="KW-1133">Transmembrane helix</keyword>
<evidence type="ECO:0000256" key="1">
    <source>
        <dbReference type="SAM" id="Phobius"/>
    </source>
</evidence>
<protein>
    <submittedName>
        <fullName evidence="2">LexA-binding, inner membrane-associated putative hydrolase</fullName>
    </submittedName>
</protein>
<accession>A0A1W2EEY6</accession>
<name>A0A1W2EEY6_9BACT</name>
<dbReference type="Proteomes" id="UP000192418">
    <property type="component" value="Unassembled WGS sequence"/>
</dbReference>
<dbReference type="RefSeq" id="WP_170923905.1">
    <property type="nucleotide sequence ID" value="NZ_FWXY01000030.1"/>
</dbReference>
<feature type="transmembrane region" description="Helical" evidence="1">
    <location>
        <begin position="6"/>
        <end position="26"/>
    </location>
</feature>
<gene>
    <name evidence="2" type="ORF">SAMN02746065_13025</name>
</gene>
<dbReference type="AlphaFoldDB" id="A0A1W2EEY6"/>
<dbReference type="Pfam" id="PF04307">
    <property type="entry name" value="YdjM"/>
    <property type="match status" value="1"/>
</dbReference>
<dbReference type="EMBL" id="FWXY01000030">
    <property type="protein sequence ID" value="SMD08303.1"/>
    <property type="molecule type" value="Genomic_DNA"/>
</dbReference>
<keyword evidence="2" id="KW-0378">Hydrolase</keyword>
<keyword evidence="1" id="KW-0812">Transmembrane</keyword>
<sequence length="216" mass="23519">MSSFDAHVRGGLVTGVILSGGHFLLFPGYLDKIQLAAVCLLCTVGGILPDLDSDTGKPLAILSAVLSLIAPAFMLRFMEQYHPLTPEFLICYFVLAYGVIHYIVSGLVKKITVHRGIFHSIPFVMLCGIFAYFLFSPSGQHMATAAGVAVFAGGITHLVMDEIHSLSWSSGGLPRPNNYTGTALKFWAPSLFSTLIVYSLLIAAAFYLFKINQFFF</sequence>
<dbReference type="InterPro" id="IPR007404">
    <property type="entry name" value="YdjM-like"/>
</dbReference>
<proteinExistence type="predicted"/>
<organism evidence="2 3">
    <name type="scientific">Desulfocicer vacuolatum DSM 3385</name>
    <dbReference type="NCBI Taxonomy" id="1121400"/>
    <lineage>
        <taxon>Bacteria</taxon>
        <taxon>Pseudomonadati</taxon>
        <taxon>Thermodesulfobacteriota</taxon>
        <taxon>Desulfobacteria</taxon>
        <taxon>Desulfobacterales</taxon>
        <taxon>Desulfobacteraceae</taxon>
        <taxon>Desulfocicer</taxon>
    </lineage>
</organism>
<dbReference type="GO" id="GO:0016787">
    <property type="term" value="F:hydrolase activity"/>
    <property type="evidence" value="ECO:0007669"/>
    <property type="project" value="UniProtKB-KW"/>
</dbReference>
<feature type="transmembrane region" description="Helical" evidence="1">
    <location>
        <begin position="116"/>
        <end position="135"/>
    </location>
</feature>
<feature type="transmembrane region" description="Helical" evidence="1">
    <location>
        <begin position="57"/>
        <end position="75"/>
    </location>
</feature>
<keyword evidence="1" id="KW-0472">Membrane</keyword>
<evidence type="ECO:0000313" key="2">
    <source>
        <dbReference type="EMBL" id="SMD08303.1"/>
    </source>
</evidence>
<evidence type="ECO:0000313" key="3">
    <source>
        <dbReference type="Proteomes" id="UP000192418"/>
    </source>
</evidence>
<feature type="transmembrane region" description="Helical" evidence="1">
    <location>
        <begin position="142"/>
        <end position="160"/>
    </location>
</feature>
<dbReference type="STRING" id="1121400.SAMN02746065_13025"/>
<feature type="transmembrane region" description="Helical" evidence="1">
    <location>
        <begin position="87"/>
        <end position="104"/>
    </location>
</feature>